<dbReference type="PROSITE" id="PS00072">
    <property type="entry name" value="ACYL_COA_DH_1"/>
    <property type="match status" value="1"/>
</dbReference>
<dbReference type="GO" id="GO:0050660">
    <property type="term" value="F:flavin adenine dinucleotide binding"/>
    <property type="evidence" value="ECO:0007669"/>
    <property type="project" value="InterPro"/>
</dbReference>
<dbReference type="PROSITE" id="PS00073">
    <property type="entry name" value="ACYL_COA_DH_2"/>
    <property type="match status" value="1"/>
</dbReference>
<dbReference type="Gene3D" id="1.10.540.10">
    <property type="entry name" value="Acyl-CoA dehydrogenase/oxidase, N-terminal domain"/>
    <property type="match status" value="1"/>
</dbReference>
<accession>A0A1H9QTM2</accession>
<feature type="domain" description="Acyl-CoA dehydrogenase/oxidase N-terminal" evidence="11">
    <location>
        <begin position="6"/>
        <end position="117"/>
    </location>
</feature>
<dbReference type="PANTHER" id="PTHR43884:SF12">
    <property type="entry name" value="ISOVALERYL-COA DEHYDROGENASE, MITOCHONDRIAL-RELATED"/>
    <property type="match status" value="1"/>
</dbReference>
<dbReference type="Pfam" id="PF00441">
    <property type="entry name" value="Acyl-CoA_dh_1"/>
    <property type="match status" value="1"/>
</dbReference>
<evidence type="ECO:0000256" key="7">
    <source>
        <dbReference type="ARBA" id="ARBA00067585"/>
    </source>
</evidence>
<comment type="catalytic activity">
    <reaction evidence="6">
        <text>a 2,3-saturated acyl-CoA + A = a 2,3-dehydroacyl-CoA + AH2</text>
        <dbReference type="Rhea" id="RHEA:48608"/>
        <dbReference type="ChEBI" id="CHEBI:13193"/>
        <dbReference type="ChEBI" id="CHEBI:17499"/>
        <dbReference type="ChEBI" id="CHEBI:60015"/>
        <dbReference type="ChEBI" id="CHEBI:65111"/>
    </reaction>
</comment>
<keyword evidence="3 8" id="KW-0285">Flavoprotein</keyword>
<evidence type="ECO:0000313" key="12">
    <source>
        <dbReference type="EMBL" id="SER63798.1"/>
    </source>
</evidence>
<dbReference type="Proteomes" id="UP000199318">
    <property type="component" value="Unassembled WGS sequence"/>
</dbReference>
<dbReference type="Gene3D" id="2.40.110.10">
    <property type="entry name" value="Butyryl-CoA Dehydrogenase, subunit A, domain 2"/>
    <property type="match status" value="1"/>
</dbReference>
<dbReference type="RefSeq" id="WP_093071999.1">
    <property type="nucleotide sequence ID" value="NZ_FOGV01000003.1"/>
</dbReference>
<dbReference type="InterPro" id="IPR006089">
    <property type="entry name" value="Acyl-CoA_DH_CS"/>
</dbReference>
<dbReference type="InterPro" id="IPR009075">
    <property type="entry name" value="AcylCo_DH/oxidase_C"/>
</dbReference>
<feature type="domain" description="Acyl-CoA dehydrogenase/oxidase C-terminal" evidence="9">
    <location>
        <begin position="229"/>
        <end position="377"/>
    </location>
</feature>
<evidence type="ECO:0000256" key="1">
    <source>
        <dbReference type="ARBA" id="ARBA00001974"/>
    </source>
</evidence>
<dbReference type="InterPro" id="IPR009100">
    <property type="entry name" value="AcylCoA_DH/oxidase_NM_dom_sf"/>
</dbReference>
<evidence type="ECO:0000256" key="2">
    <source>
        <dbReference type="ARBA" id="ARBA00009347"/>
    </source>
</evidence>
<sequence length="380" mass="40849">MNLNWSDEQDMMRRMVRQFAEEQVRPATEHMESTDEFPEDLIRQMGSLGLMGIPLPEQYSGAGMDFPSYIAAIHELSKVNASVGLILSVHTSVGTNPIWLFGTDEQKQRFIPPLASGGMIGAFALSEPGAGSDAAAMKTTAVRDGDDYVLNGSKAWVTNGGQAGTYIVFAKTDPEAGYKGVSAFIVEDGTPGFSVLAKENKMGLRGSNTTGLAFEGCRVAAANRLGNEGEGFRIAMANLNAGRIGIAAQALGIAEGALHEAQTYAKQRRQFGKPIGMHQGVGFKLAEMATAVEAAKLLTYQAADLYERGVHVGQQAAMAKMYASDTAMNTAVDAVQIFGGYGYTKDYPVERFFRDAKVTQIYEGTNEIQRIVISNALLRS</sequence>
<evidence type="ECO:0000256" key="5">
    <source>
        <dbReference type="ARBA" id="ARBA00023002"/>
    </source>
</evidence>
<name>A0A1H9QTM2_9BACI</name>
<dbReference type="PANTHER" id="PTHR43884">
    <property type="entry name" value="ACYL-COA DEHYDROGENASE"/>
    <property type="match status" value="1"/>
</dbReference>
<evidence type="ECO:0000259" key="11">
    <source>
        <dbReference type="Pfam" id="PF02771"/>
    </source>
</evidence>
<dbReference type="EMBL" id="FOGV01000003">
    <property type="protein sequence ID" value="SER63798.1"/>
    <property type="molecule type" value="Genomic_DNA"/>
</dbReference>
<dbReference type="FunFam" id="1.20.140.10:FF:000004">
    <property type="entry name" value="Acyl-CoA dehydrogenase FadE25"/>
    <property type="match status" value="1"/>
</dbReference>
<protein>
    <recommendedName>
        <fullName evidence="7">Acyl-CoA dehydrogenase</fullName>
    </recommendedName>
</protein>
<dbReference type="InterPro" id="IPR006091">
    <property type="entry name" value="Acyl-CoA_Oxase/DH_mid-dom"/>
</dbReference>
<proteinExistence type="inferred from homology"/>
<evidence type="ECO:0000256" key="6">
    <source>
        <dbReference type="ARBA" id="ARBA00052546"/>
    </source>
</evidence>
<dbReference type="FunFam" id="1.10.540.10:FF:000002">
    <property type="entry name" value="Acyl-CoA dehydrogenase FadE19"/>
    <property type="match status" value="1"/>
</dbReference>
<evidence type="ECO:0000256" key="8">
    <source>
        <dbReference type="RuleBase" id="RU362125"/>
    </source>
</evidence>
<dbReference type="PIRSF" id="PIRSF016578">
    <property type="entry name" value="HsaA"/>
    <property type="match status" value="1"/>
</dbReference>
<comment type="cofactor">
    <cofactor evidence="1 8">
        <name>FAD</name>
        <dbReference type="ChEBI" id="CHEBI:57692"/>
    </cofactor>
</comment>
<gene>
    <name evidence="12" type="ORF">SAMN05444126_103132</name>
</gene>
<organism evidence="12 13">
    <name type="scientific">Salisediminibacterium halotolerans</name>
    <dbReference type="NCBI Taxonomy" id="517425"/>
    <lineage>
        <taxon>Bacteria</taxon>
        <taxon>Bacillati</taxon>
        <taxon>Bacillota</taxon>
        <taxon>Bacilli</taxon>
        <taxon>Bacillales</taxon>
        <taxon>Bacillaceae</taxon>
        <taxon>Salisediminibacterium</taxon>
    </lineage>
</organism>
<feature type="domain" description="Acyl-CoA oxidase/dehydrogenase middle" evidence="10">
    <location>
        <begin position="122"/>
        <end position="217"/>
    </location>
</feature>
<reference evidence="13" key="1">
    <citation type="submission" date="2016-10" db="EMBL/GenBank/DDBJ databases">
        <authorList>
            <person name="de Groot N.N."/>
        </authorList>
    </citation>
    <scope>NUCLEOTIDE SEQUENCE [LARGE SCALE GENOMIC DNA]</scope>
    <source>
        <strain evidence="13">10nlg</strain>
    </source>
</reference>
<evidence type="ECO:0000259" key="10">
    <source>
        <dbReference type="Pfam" id="PF02770"/>
    </source>
</evidence>
<keyword evidence="13" id="KW-1185">Reference proteome</keyword>
<dbReference type="InterPro" id="IPR046373">
    <property type="entry name" value="Acyl-CoA_Oxase/DH_mid-dom_sf"/>
</dbReference>
<comment type="caution">
    <text evidence="12">The sequence shown here is derived from an EMBL/GenBank/DDBJ whole genome shotgun (WGS) entry which is preliminary data.</text>
</comment>
<dbReference type="SUPFAM" id="SSF56645">
    <property type="entry name" value="Acyl-CoA dehydrogenase NM domain-like"/>
    <property type="match status" value="1"/>
</dbReference>
<dbReference type="Gene3D" id="1.20.140.10">
    <property type="entry name" value="Butyryl-CoA Dehydrogenase, subunit A, domain 3"/>
    <property type="match status" value="1"/>
</dbReference>
<keyword evidence="5 8" id="KW-0560">Oxidoreductase</keyword>
<dbReference type="STRING" id="1464123.SAMN05444126_103132"/>
<dbReference type="Pfam" id="PF02770">
    <property type="entry name" value="Acyl-CoA_dh_M"/>
    <property type="match status" value="1"/>
</dbReference>
<dbReference type="InterPro" id="IPR037069">
    <property type="entry name" value="AcylCoA_DH/ox_N_sf"/>
</dbReference>
<dbReference type="Pfam" id="PF02771">
    <property type="entry name" value="Acyl-CoA_dh_N"/>
    <property type="match status" value="1"/>
</dbReference>
<evidence type="ECO:0000259" key="9">
    <source>
        <dbReference type="Pfam" id="PF00441"/>
    </source>
</evidence>
<dbReference type="InterPro" id="IPR036250">
    <property type="entry name" value="AcylCo_DH-like_C"/>
</dbReference>
<evidence type="ECO:0000313" key="13">
    <source>
        <dbReference type="Proteomes" id="UP000199318"/>
    </source>
</evidence>
<dbReference type="OrthoDB" id="9802447at2"/>
<dbReference type="AlphaFoldDB" id="A0A1H9QTM2"/>
<keyword evidence="4 8" id="KW-0274">FAD</keyword>
<dbReference type="CDD" id="cd01158">
    <property type="entry name" value="SCAD_SBCAD"/>
    <property type="match status" value="1"/>
</dbReference>
<dbReference type="GO" id="GO:0003995">
    <property type="term" value="F:acyl-CoA dehydrogenase activity"/>
    <property type="evidence" value="ECO:0007669"/>
    <property type="project" value="InterPro"/>
</dbReference>
<comment type="similarity">
    <text evidence="2 8">Belongs to the acyl-CoA dehydrogenase family.</text>
</comment>
<evidence type="ECO:0000256" key="3">
    <source>
        <dbReference type="ARBA" id="ARBA00022630"/>
    </source>
</evidence>
<dbReference type="FunFam" id="2.40.110.10:FF:000001">
    <property type="entry name" value="Acyl-CoA dehydrogenase, mitochondrial"/>
    <property type="match status" value="1"/>
</dbReference>
<evidence type="ECO:0000256" key="4">
    <source>
        <dbReference type="ARBA" id="ARBA00022827"/>
    </source>
</evidence>
<dbReference type="SUPFAM" id="SSF47203">
    <property type="entry name" value="Acyl-CoA dehydrogenase C-terminal domain-like"/>
    <property type="match status" value="1"/>
</dbReference>
<dbReference type="InterPro" id="IPR013786">
    <property type="entry name" value="AcylCoA_DH/ox_N"/>
</dbReference>